<protein>
    <recommendedName>
        <fullName evidence="9">Glycosyltransferase RgtA/B/C/D-like domain-containing protein</fullName>
    </recommendedName>
</protein>
<evidence type="ECO:0000259" key="9">
    <source>
        <dbReference type="Pfam" id="PF13231"/>
    </source>
</evidence>
<keyword evidence="4" id="KW-0808">Transferase</keyword>
<dbReference type="InterPro" id="IPR038731">
    <property type="entry name" value="RgtA/B/C-like"/>
</dbReference>
<comment type="caution">
    <text evidence="10">The sequence shown here is derived from an EMBL/GenBank/DDBJ whole genome shotgun (WGS) entry which is preliminary data.</text>
</comment>
<evidence type="ECO:0000256" key="2">
    <source>
        <dbReference type="ARBA" id="ARBA00022475"/>
    </source>
</evidence>
<feature type="transmembrane region" description="Helical" evidence="8">
    <location>
        <begin position="348"/>
        <end position="366"/>
    </location>
</feature>
<dbReference type="GO" id="GO:0009103">
    <property type="term" value="P:lipopolysaccharide biosynthetic process"/>
    <property type="evidence" value="ECO:0007669"/>
    <property type="project" value="UniProtKB-ARBA"/>
</dbReference>
<dbReference type="Proteomes" id="UP000034831">
    <property type="component" value="Unassembled WGS sequence"/>
</dbReference>
<dbReference type="PANTHER" id="PTHR33908:SF3">
    <property type="entry name" value="UNDECAPRENYL PHOSPHATE-ALPHA-4-AMINO-4-DEOXY-L-ARABINOSE ARABINOSYL TRANSFERASE"/>
    <property type="match status" value="1"/>
</dbReference>
<accession>A0A0G1TPD5</accession>
<feature type="transmembrane region" description="Helical" evidence="8">
    <location>
        <begin position="378"/>
        <end position="399"/>
    </location>
</feature>
<evidence type="ECO:0000313" key="10">
    <source>
        <dbReference type="EMBL" id="KKU47245.1"/>
    </source>
</evidence>
<keyword evidence="3" id="KW-0328">Glycosyltransferase</keyword>
<dbReference type="PANTHER" id="PTHR33908">
    <property type="entry name" value="MANNOSYLTRANSFERASE YKCB-RELATED"/>
    <property type="match status" value="1"/>
</dbReference>
<evidence type="ECO:0000256" key="4">
    <source>
        <dbReference type="ARBA" id="ARBA00022679"/>
    </source>
</evidence>
<feature type="transmembrane region" description="Helical" evidence="8">
    <location>
        <begin position="299"/>
        <end position="317"/>
    </location>
</feature>
<feature type="transmembrane region" description="Helical" evidence="8">
    <location>
        <begin position="90"/>
        <end position="110"/>
    </location>
</feature>
<keyword evidence="7 8" id="KW-0472">Membrane</keyword>
<dbReference type="Pfam" id="PF13231">
    <property type="entry name" value="PMT_2"/>
    <property type="match status" value="1"/>
</dbReference>
<organism evidence="10 11">
    <name type="scientific">Candidatus Woesebacteria bacterium GW2011_GWF2_46_8</name>
    <dbReference type="NCBI Taxonomy" id="1618604"/>
    <lineage>
        <taxon>Bacteria</taxon>
        <taxon>Candidatus Woeseibacteriota</taxon>
    </lineage>
</organism>
<sequence length="543" mass="62221">MSKKLVVALLAGIILLGVTLRFYRLGDNGLGFFRDEAALGFNAWSLLSTGADEYGQKFPIIFRSFEVFFLPAYVYLSLPIFFLFGPTVIAARALSAISGTLLILTSFLIAREFFKSKKVALISALMVAVSPWAIFYSQGAFEGNLALLAFSVGIYLWLRFTNTDEKKYFFFSLAFFVFSMYSYQAPRFVAPLFVGISIVSQKFWWKKWRLWISGFFLALALSLPQLFLITSPAGYHRAIGVSLFSRGETPPGYSSQLGDWQKLYLAPREFLSLYLHYFSPSNLFWQNDYNPQRRVEGYSVFYLWQLPLLLIGVWAFFKKKIKDAKYFLFWLALAPIPAALTADPFHTYRAILLFLPLTLLTALGFGQLLSLISKMKNLVILVSLVGILYSVFAYLFGLLELTPITRWRDWDYGYKEVSQFIKDQPSTLRVVIDDPNTESYIHLLFNQVIPISEYQEVASFKVGGEYYKNPDVLRPEKVGRFEFRSVDWPTERGDKETLFVFPSNRLYPSEFSGDPKLNLEKTVYSPSGEPAFYIIKTISKNSQ</sequence>
<comment type="subcellular location">
    <subcellularLocation>
        <location evidence="1">Cell membrane</location>
        <topology evidence="1">Multi-pass membrane protein</topology>
    </subcellularLocation>
</comment>
<name>A0A0G1TPD5_9BACT</name>
<evidence type="ECO:0000313" key="11">
    <source>
        <dbReference type="Proteomes" id="UP000034831"/>
    </source>
</evidence>
<keyword evidence="5 8" id="KW-0812">Transmembrane</keyword>
<keyword evidence="6 8" id="KW-1133">Transmembrane helix</keyword>
<feature type="transmembrane region" description="Helical" evidence="8">
    <location>
        <begin position="167"/>
        <end position="183"/>
    </location>
</feature>
<keyword evidence="2" id="KW-1003">Cell membrane</keyword>
<proteinExistence type="predicted"/>
<evidence type="ECO:0000256" key="3">
    <source>
        <dbReference type="ARBA" id="ARBA00022676"/>
    </source>
</evidence>
<feature type="transmembrane region" description="Helical" evidence="8">
    <location>
        <begin position="119"/>
        <end position="137"/>
    </location>
</feature>
<feature type="transmembrane region" description="Helical" evidence="8">
    <location>
        <begin position="143"/>
        <end position="160"/>
    </location>
</feature>
<evidence type="ECO:0000256" key="5">
    <source>
        <dbReference type="ARBA" id="ARBA00022692"/>
    </source>
</evidence>
<feature type="transmembrane region" description="Helical" evidence="8">
    <location>
        <begin position="210"/>
        <end position="229"/>
    </location>
</feature>
<dbReference type="EMBL" id="LCNC01000044">
    <property type="protein sequence ID" value="KKU47245.1"/>
    <property type="molecule type" value="Genomic_DNA"/>
</dbReference>
<feature type="domain" description="Glycosyltransferase RgtA/B/C/D-like" evidence="9">
    <location>
        <begin position="80"/>
        <end position="226"/>
    </location>
</feature>
<evidence type="ECO:0000256" key="1">
    <source>
        <dbReference type="ARBA" id="ARBA00004651"/>
    </source>
</evidence>
<evidence type="ECO:0000256" key="8">
    <source>
        <dbReference type="SAM" id="Phobius"/>
    </source>
</evidence>
<dbReference type="AlphaFoldDB" id="A0A0G1TPD5"/>
<feature type="transmembrane region" description="Helical" evidence="8">
    <location>
        <begin position="67"/>
        <end position="84"/>
    </location>
</feature>
<gene>
    <name evidence="10" type="ORF">UX67_C0044G0003</name>
</gene>
<dbReference type="InterPro" id="IPR050297">
    <property type="entry name" value="LipidA_mod_glycosyltrf_83"/>
</dbReference>
<dbReference type="GO" id="GO:0016763">
    <property type="term" value="F:pentosyltransferase activity"/>
    <property type="evidence" value="ECO:0007669"/>
    <property type="project" value="TreeGrafter"/>
</dbReference>
<evidence type="ECO:0000256" key="7">
    <source>
        <dbReference type="ARBA" id="ARBA00023136"/>
    </source>
</evidence>
<reference evidence="10 11" key="1">
    <citation type="journal article" date="2015" name="Nature">
        <title>rRNA introns, odd ribosomes, and small enigmatic genomes across a large radiation of phyla.</title>
        <authorList>
            <person name="Brown C.T."/>
            <person name="Hug L.A."/>
            <person name="Thomas B.C."/>
            <person name="Sharon I."/>
            <person name="Castelle C.J."/>
            <person name="Singh A."/>
            <person name="Wilkins M.J."/>
            <person name="Williams K.H."/>
            <person name="Banfield J.F."/>
        </authorList>
    </citation>
    <scope>NUCLEOTIDE SEQUENCE [LARGE SCALE GENOMIC DNA]</scope>
</reference>
<evidence type="ECO:0000256" key="6">
    <source>
        <dbReference type="ARBA" id="ARBA00022989"/>
    </source>
</evidence>
<dbReference type="GO" id="GO:0005886">
    <property type="term" value="C:plasma membrane"/>
    <property type="evidence" value="ECO:0007669"/>
    <property type="project" value="UniProtKB-SubCell"/>
</dbReference>
<dbReference type="GO" id="GO:0010041">
    <property type="term" value="P:response to iron(III) ion"/>
    <property type="evidence" value="ECO:0007669"/>
    <property type="project" value="TreeGrafter"/>
</dbReference>